<evidence type="ECO:0000256" key="9">
    <source>
        <dbReference type="ARBA" id="ARBA00022989"/>
    </source>
</evidence>
<dbReference type="SUPFAM" id="SSF103481">
    <property type="entry name" value="Multidrug resistance efflux transporter EmrE"/>
    <property type="match status" value="2"/>
</dbReference>
<feature type="transmembrane region" description="Helical" evidence="12">
    <location>
        <begin position="64"/>
        <end position="81"/>
    </location>
</feature>
<evidence type="ECO:0000256" key="3">
    <source>
        <dbReference type="ARBA" id="ARBA00022475"/>
    </source>
</evidence>
<comment type="subcellular location">
    <subcellularLocation>
        <location evidence="1">Cell membrane</location>
        <topology evidence="1">Multi-pass membrane protein</topology>
    </subcellularLocation>
</comment>
<dbReference type="AlphaFoldDB" id="A0A0G0Z8S2"/>
<gene>
    <name evidence="14" type="ORF">UU65_C0002G0236</name>
</gene>
<dbReference type="InterPro" id="IPR000390">
    <property type="entry name" value="Small_drug/metabolite_transptr"/>
</dbReference>
<keyword evidence="4" id="KW-0444">Lipid biosynthesis</keyword>
<dbReference type="GO" id="GO:0005886">
    <property type="term" value="C:plasma membrane"/>
    <property type="evidence" value="ECO:0007669"/>
    <property type="project" value="UniProtKB-SubCell"/>
</dbReference>
<keyword evidence="10" id="KW-0443">Lipid metabolism</keyword>
<evidence type="ECO:0000259" key="13">
    <source>
        <dbReference type="Pfam" id="PF00892"/>
    </source>
</evidence>
<dbReference type="Proteomes" id="UP000033869">
    <property type="component" value="Unassembled WGS sequence"/>
</dbReference>
<sequence length="290" mass="31399">MDIITLSIFLGLIVMVSLGIANSMTKNITAKVGVDQYMVIRTFLCVLFLTGIFFVGLFEYHFDLTQILFGLSLTLIGYFALNFLYRGLNIGKIGLVSPVSSVNVVFAILLTTVFLGVKLSVVQIIAISAIVAGVVLIRLDPKALRDHLTKNDKTSLNYALISGVLMGIFLFASQIPTRTLGPILAPITFESGSFLVGSFVLLYRKKKITLPEIRTSVSIVIAIALVTVATVGLYYGLKNGNPAIILALYSSNPIVATVYGAIVHKERLTFNQYLAIAIVVAGVISLRVFS</sequence>
<keyword evidence="11 12" id="KW-0472">Membrane</keyword>
<evidence type="ECO:0000256" key="2">
    <source>
        <dbReference type="ARBA" id="ARBA00022448"/>
    </source>
</evidence>
<dbReference type="GO" id="GO:0022857">
    <property type="term" value="F:transmembrane transporter activity"/>
    <property type="evidence" value="ECO:0007669"/>
    <property type="project" value="InterPro"/>
</dbReference>
<evidence type="ECO:0000256" key="4">
    <source>
        <dbReference type="ARBA" id="ARBA00022516"/>
    </source>
</evidence>
<reference evidence="14 15" key="1">
    <citation type="journal article" date="2015" name="Nature">
        <title>rRNA introns, odd ribosomes, and small enigmatic genomes across a large radiation of phyla.</title>
        <authorList>
            <person name="Brown C.T."/>
            <person name="Hug L.A."/>
            <person name="Thomas B.C."/>
            <person name="Sharon I."/>
            <person name="Castelle C.J."/>
            <person name="Singh A."/>
            <person name="Wilkins M.J."/>
            <person name="Williams K.H."/>
            <person name="Banfield J.F."/>
        </authorList>
    </citation>
    <scope>NUCLEOTIDE SEQUENCE [LARGE SCALE GENOMIC DNA]</scope>
</reference>
<keyword evidence="9 12" id="KW-1133">Transmembrane helix</keyword>
<keyword evidence="8" id="KW-0448">Lipopolysaccharide biosynthesis</keyword>
<feature type="transmembrane region" description="Helical" evidence="12">
    <location>
        <begin position="243"/>
        <end position="263"/>
    </location>
</feature>
<dbReference type="EMBL" id="LCBL01000002">
    <property type="protein sequence ID" value="KKS09458.1"/>
    <property type="molecule type" value="Genomic_DNA"/>
</dbReference>
<feature type="domain" description="EamA" evidence="13">
    <location>
        <begin position="158"/>
        <end position="285"/>
    </location>
</feature>
<evidence type="ECO:0000256" key="11">
    <source>
        <dbReference type="ARBA" id="ARBA00023136"/>
    </source>
</evidence>
<dbReference type="Pfam" id="PF00892">
    <property type="entry name" value="EamA"/>
    <property type="match status" value="2"/>
</dbReference>
<comment type="caution">
    <text evidence="14">The sequence shown here is derived from an EMBL/GenBank/DDBJ whole genome shotgun (WGS) entry which is preliminary data.</text>
</comment>
<evidence type="ECO:0000256" key="7">
    <source>
        <dbReference type="ARBA" id="ARBA00022692"/>
    </source>
</evidence>
<protein>
    <recommendedName>
        <fullName evidence="13">EamA domain-containing protein</fullName>
    </recommendedName>
</protein>
<feature type="transmembrane region" description="Helical" evidence="12">
    <location>
        <begin position="121"/>
        <end position="137"/>
    </location>
</feature>
<evidence type="ECO:0000256" key="6">
    <source>
        <dbReference type="ARBA" id="ARBA00022556"/>
    </source>
</evidence>
<dbReference type="GO" id="GO:0009103">
    <property type="term" value="P:lipopolysaccharide biosynthetic process"/>
    <property type="evidence" value="ECO:0007669"/>
    <property type="project" value="UniProtKB-KW"/>
</dbReference>
<name>A0A0G0Z8S2_UNCC2</name>
<keyword evidence="5" id="KW-0997">Cell inner membrane</keyword>
<dbReference type="InterPro" id="IPR000620">
    <property type="entry name" value="EamA_dom"/>
</dbReference>
<feature type="transmembrane region" description="Helical" evidence="12">
    <location>
        <begin position="215"/>
        <end position="237"/>
    </location>
</feature>
<accession>A0A0G0Z8S2</accession>
<keyword evidence="7 12" id="KW-0812">Transmembrane</keyword>
<evidence type="ECO:0000256" key="12">
    <source>
        <dbReference type="SAM" id="Phobius"/>
    </source>
</evidence>
<evidence type="ECO:0000256" key="10">
    <source>
        <dbReference type="ARBA" id="ARBA00023098"/>
    </source>
</evidence>
<dbReference type="PANTHER" id="PTHR30561:SF1">
    <property type="entry name" value="MULTIDRUG TRANSPORTER EMRE"/>
    <property type="match status" value="1"/>
</dbReference>
<feature type="domain" description="EamA" evidence="13">
    <location>
        <begin position="7"/>
        <end position="138"/>
    </location>
</feature>
<evidence type="ECO:0000256" key="5">
    <source>
        <dbReference type="ARBA" id="ARBA00022519"/>
    </source>
</evidence>
<organism evidence="14 15">
    <name type="scientific">candidate division CPR2 bacterium GW2011_GWC1_41_48</name>
    <dbReference type="NCBI Taxonomy" id="1618344"/>
    <lineage>
        <taxon>Bacteria</taxon>
        <taxon>Bacteria division CPR2</taxon>
    </lineage>
</organism>
<keyword evidence="3" id="KW-1003">Cell membrane</keyword>
<evidence type="ECO:0000256" key="1">
    <source>
        <dbReference type="ARBA" id="ARBA00004651"/>
    </source>
</evidence>
<feature type="transmembrane region" description="Helical" evidence="12">
    <location>
        <begin position="158"/>
        <end position="177"/>
    </location>
</feature>
<dbReference type="Gene3D" id="1.10.3730.20">
    <property type="match status" value="1"/>
</dbReference>
<evidence type="ECO:0000313" key="14">
    <source>
        <dbReference type="EMBL" id="KKS09458.1"/>
    </source>
</evidence>
<feature type="transmembrane region" description="Helical" evidence="12">
    <location>
        <begin position="270"/>
        <end position="289"/>
    </location>
</feature>
<feature type="transmembrane region" description="Helical" evidence="12">
    <location>
        <begin position="93"/>
        <end position="115"/>
    </location>
</feature>
<dbReference type="PANTHER" id="PTHR30561">
    <property type="entry name" value="SMR FAMILY PROTON-DEPENDENT DRUG EFFLUX TRANSPORTER SUGE"/>
    <property type="match status" value="1"/>
</dbReference>
<feature type="transmembrane region" description="Helical" evidence="12">
    <location>
        <begin position="6"/>
        <end position="25"/>
    </location>
</feature>
<feature type="transmembrane region" description="Helical" evidence="12">
    <location>
        <begin position="37"/>
        <end position="58"/>
    </location>
</feature>
<keyword evidence="6" id="KW-0441">Lipid A biosynthesis</keyword>
<evidence type="ECO:0000313" key="15">
    <source>
        <dbReference type="Proteomes" id="UP000033869"/>
    </source>
</evidence>
<feature type="transmembrane region" description="Helical" evidence="12">
    <location>
        <begin position="183"/>
        <end position="203"/>
    </location>
</feature>
<dbReference type="InterPro" id="IPR037185">
    <property type="entry name" value="EmrE-like"/>
</dbReference>
<keyword evidence="2" id="KW-0813">Transport</keyword>
<proteinExistence type="predicted"/>
<evidence type="ECO:0000256" key="8">
    <source>
        <dbReference type="ARBA" id="ARBA00022985"/>
    </source>
</evidence>